<evidence type="ECO:0000313" key="11">
    <source>
        <dbReference type="Proteomes" id="UP001500621"/>
    </source>
</evidence>
<gene>
    <name evidence="10" type="ORF">GCM10023226_28970</name>
</gene>
<feature type="transmembrane region" description="Helical" evidence="9">
    <location>
        <begin position="226"/>
        <end position="247"/>
    </location>
</feature>
<name>A0ABP8WGJ2_9ACTN</name>
<evidence type="ECO:0000256" key="2">
    <source>
        <dbReference type="ARBA" id="ARBA00022448"/>
    </source>
</evidence>
<feature type="transmembrane region" description="Helical" evidence="9">
    <location>
        <begin position="39"/>
        <end position="60"/>
    </location>
</feature>
<organism evidence="10 11">
    <name type="scientific">Nocardioides nanhaiensis</name>
    <dbReference type="NCBI Taxonomy" id="1476871"/>
    <lineage>
        <taxon>Bacteria</taxon>
        <taxon>Bacillati</taxon>
        <taxon>Actinomycetota</taxon>
        <taxon>Actinomycetes</taxon>
        <taxon>Propionibacteriales</taxon>
        <taxon>Nocardioidaceae</taxon>
        <taxon>Nocardioides</taxon>
    </lineage>
</organism>
<evidence type="ECO:0000256" key="1">
    <source>
        <dbReference type="ARBA" id="ARBA00004429"/>
    </source>
</evidence>
<feature type="transmembrane region" description="Helical" evidence="9">
    <location>
        <begin position="296"/>
        <end position="317"/>
    </location>
</feature>
<evidence type="ECO:0000256" key="3">
    <source>
        <dbReference type="ARBA" id="ARBA00022475"/>
    </source>
</evidence>
<dbReference type="PANTHER" id="PTHR30574:SF1">
    <property type="entry name" value="SULPHUR TRANSPORT DOMAIN-CONTAINING PROTEIN"/>
    <property type="match status" value="1"/>
</dbReference>
<dbReference type="Proteomes" id="UP001500621">
    <property type="component" value="Unassembled WGS sequence"/>
</dbReference>
<evidence type="ECO:0000256" key="9">
    <source>
        <dbReference type="SAM" id="Phobius"/>
    </source>
</evidence>
<proteinExistence type="inferred from homology"/>
<evidence type="ECO:0000256" key="5">
    <source>
        <dbReference type="ARBA" id="ARBA00022692"/>
    </source>
</evidence>
<dbReference type="RefSeq" id="WP_345267089.1">
    <property type="nucleotide sequence ID" value="NZ_BAABIM010000003.1"/>
</dbReference>
<evidence type="ECO:0000256" key="7">
    <source>
        <dbReference type="ARBA" id="ARBA00023136"/>
    </source>
</evidence>
<evidence type="ECO:0000256" key="4">
    <source>
        <dbReference type="ARBA" id="ARBA00022519"/>
    </source>
</evidence>
<dbReference type="InterPro" id="IPR007272">
    <property type="entry name" value="Sulf_transp_TsuA/YedE"/>
</dbReference>
<feature type="transmembrane region" description="Helical" evidence="9">
    <location>
        <begin position="99"/>
        <end position="120"/>
    </location>
</feature>
<comment type="caution">
    <text evidence="10">The sequence shown here is derived from an EMBL/GenBank/DDBJ whole genome shotgun (WGS) entry which is preliminary data.</text>
</comment>
<dbReference type="PANTHER" id="PTHR30574">
    <property type="entry name" value="INNER MEMBRANE PROTEIN YEDE"/>
    <property type="match status" value="1"/>
</dbReference>
<keyword evidence="6 9" id="KW-1133">Transmembrane helix</keyword>
<feature type="transmembrane region" description="Helical" evidence="9">
    <location>
        <begin position="72"/>
        <end position="92"/>
    </location>
</feature>
<keyword evidence="5 9" id="KW-0812">Transmembrane</keyword>
<keyword evidence="7 9" id="KW-0472">Membrane</keyword>
<protein>
    <submittedName>
        <fullName evidence="10">YeeE/YedE family protein</fullName>
    </submittedName>
</protein>
<dbReference type="EMBL" id="BAABIM010000003">
    <property type="protein sequence ID" value="GAA4689317.1"/>
    <property type="molecule type" value="Genomic_DNA"/>
</dbReference>
<dbReference type="Pfam" id="PF04143">
    <property type="entry name" value="Sulf_transp"/>
    <property type="match status" value="1"/>
</dbReference>
<reference evidence="11" key="1">
    <citation type="journal article" date="2019" name="Int. J. Syst. Evol. Microbiol.">
        <title>The Global Catalogue of Microorganisms (GCM) 10K type strain sequencing project: providing services to taxonomists for standard genome sequencing and annotation.</title>
        <authorList>
            <consortium name="The Broad Institute Genomics Platform"/>
            <consortium name="The Broad Institute Genome Sequencing Center for Infectious Disease"/>
            <person name="Wu L."/>
            <person name="Ma J."/>
        </authorList>
    </citation>
    <scope>NUCLEOTIDE SEQUENCE [LARGE SCALE GENOMIC DNA]</scope>
    <source>
        <strain evidence="11">JCM 18127</strain>
    </source>
</reference>
<feature type="transmembrane region" description="Helical" evidence="9">
    <location>
        <begin position="140"/>
        <end position="166"/>
    </location>
</feature>
<evidence type="ECO:0000256" key="6">
    <source>
        <dbReference type="ARBA" id="ARBA00022989"/>
    </source>
</evidence>
<accession>A0ABP8WGJ2</accession>
<keyword evidence="4" id="KW-0997">Cell inner membrane</keyword>
<comment type="similarity">
    <text evidence="8">Belongs to the TsuA/YedE (TC 9.B.102) family.</text>
</comment>
<keyword evidence="3" id="KW-1003">Cell membrane</keyword>
<feature type="transmembrane region" description="Helical" evidence="9">
    <location>
        <begin position="186"/>
        <end position="206"/>
    </location>
</feature>
<feature type="transmembrane region" description="Helical" evidence="9">
    <location>
        <begin position="259"/>
        <end position="276"/>
    </location>
</feature>
<keyword evidence="2" id="KW-0813">Transport</keyword>
<evidence type="ECO:0000313" key="10">
    <source>
        <dbReference type="EMBL" id="GAA4689317.1"/>
    </source>
</evidence>
<keyword evidence="11" id="KW-1185">Reference proteome</keyword>
<sequence>MITSVITGAVAGVAMGYVLQRGQLCFHSAIRGSMDGRFLLVRGWALGVALASVGLALLFLLPGTSGLNQGLAFRPVANVTGGLIIGIGMVVAKSCVSGLFYKLGSGMLGALVGLTGWAAGELIAHQFTLPGPTVLAGGEAATIPGLLGVPRLGVAVLLLLGVAIALRFRPGRESPAHDWQWGWRRVGLGLGVAITSGWALAALGGASFGPSSVGAVASIAGGSPNYWLITFLVGIVAGGTLAARTAGGFWVRGEEPVRYVQLAAGGLLLGAGGWIAGGCNLGHGLSGVAQLNVSSLVVVAAMVAGVWGAGLGSATVAQRSPAARST</sequence>
<evidence type="ECO:0000256" key="8">
    <source>
        <dbReference type="ARBA" id="ARBA00035655"/>
    </source>
</evidence>
<comment type="subcellular location">
    <subcellularLocation>
        <location evidence="1">Cell inner membrane</location>
        <topology evidence="1">Multi-pass membrane protein</topology>
    </subcellularLocation>
</comment>